<evidence type="ECO:0000256" key="1">
    <source>
        <dbReference type="ARBA" id="ARBA00023015"/>
    </source>
</evidence>
<dbReference type="InterPro" id="IPR004111">
    <property type="entry name" value="Repressor_TetR_C"/>
</dbReference>
<keyword evidence="3" id="KW-0804">Transcription</keyword>
<dbReference type="PANTHER" id="PTHR30055:SF151">
    <property type="entry name" value="TRANSCRIPTIONAL REGULATORY PROTEIN"/>
    <property type="match status" value="1"/>
</dbReference>
<dbReference type="SUPFAM" id="SSF46689">
    <property type="entry name" value="Homeodomain-like"/>
    <property type="match status" value="1"/>
</dbReference>
<evidence type="ECO:0000256" key="4">
    <source>
        <dbReference type="PROSITE-ProRule" id="PRU00335"/>
    </source>
</evidence>
<dbReference type="InterPro" id="IPR036271">
    <property type="entry name" value="Tet_transcr_reg_TetR-rel_C_sf"/>
</dbReference>
<evidence type="ECO:0000259" key="5">
    <source>
        <dbReference type="PROSITE" id="PS50977"/>
    </source>
</evidence>
<evidence type="ECO:0000313" key="6">
    <source>
        <dbReference type="EMBL" id="MBP2183954.1"/>
    </source>
</evidence>
<keyword evidence="7" id="KW-1185">Reference proteome</keyword>
<gene>
    <name evidence="6" type="ORF">JOM49_005480</name>
</gene>
<evidence type="ECO:0000256" key="2">
    <source>
        <dbReference type="ARBA" id="ARBA00023125"/>
    </source>
</evidence>
<feature type="DNA-binding region" description="H-T-H motif" evidence="4">
    <location>
        <begin position="58"/>
        <end position="77"/>
    </location>
</feature>
<reference evidence="6 7" key="1">
    <citation type="submission" date="2021-03" db="EMBL/GenBank/DDBJ databases">
        <title>Sequencing the genomes of 1000 actinobacteria strains.</title>
        <authorList>
            <person name="Klenk H.-P."/>
        </authorList>
    </citation>
    <scope>NUCLEOTIDE SEQUENCE [LARGE SCALE GENOMIC DNA]</scope>
    <source>
        <strain evidence="6 7">DSM 45510</strain>
    </source>
</reference>
<keyword evidence="1" id="KW-0805">Transcription regulation</keyword>
<protein>
    <submittedName>
        <fullName evidence="6">AcrR family transcriptional regulator</fullName>
    </submittedName>
</protein>
<dbReference type="EMBL" id="JAGGMS010000001">
    <property type="protein sequence ID" value="MBP2183954.1"/>
    <property type="molecule type" value="Genomic_DNA"/>
</dbReference>
<dbReference type="RefSeq" id="WP_209667032.1">
    <property type="nucleotide sequence ID" value="NZ_JAGGMS010000001.1"/>
</dbReference>
<accession>A0ABS4PYP0</accession>
<comment type="caution">
    <text evidence="6">The sequence shown here is derived from an EMBL/GenBank/DDBJ whole genome shotgun (WGS) entry which is preliminary data.</text>
</comment>
<evidence type="ECO:0000313" key="7">
    <source>
        <dbReference type="Proteomes" id="UP000741013"/>
    </source>
</evidence>
<organism evidence="6 7">
    <name type="scientific">Amycolatopsis magusensis</name>
    <dbReference type="NCBI Taxonomy" id="882444"/>
    <lineage>
        <taxon>Bacteria</taxon>
        <taxon>Bacillati</taxon>
        <taxon>Actinomycetota</taxon>
        <taxon>Actinomycetes</taxon>
        <taxon>Pseudonocardiales</taxon>
        <taxon>Pseudonocardiaceae</taxon>
        <taxon>Amycolatopsis</taxon>
    </lineage>
</organism>
<name>A0ABS4PYP0_9PSEU</name>
<feature type="domain" description="HTH tetR-type" evidence="5">
    <location>
        <begin position="35"/>
        <end position="95"/>
    </location>
</feature>
<sequence length="272" mass="30222">MTVEHSGGGDPDRSLRLLWRDRHAEPEPARGRKPRLSLEVIVAAAIRIADADGLPAASMHRVAKELGAGTMTLYSYVPAKDELLDLMVDAVLCEYALPGPGEPRPPCWREQVELYSERTRQTYRRHPWLRQVSMTRPALGPGMMRRQEYLLSALAGIGLTHRQMAAAANSIATFVNSNAAVEADTAHLERVTGQSTDTWWHQRQSFWENYFDTEANPTIVEVWENEGFELGAREAAAEAYDFGLHRLLDGIEALVGRGKPGEGLPRAADQVP</sequence>
<dbReference type="SUPFAM" id="SSF48498">
    <property type="entry name" value="Tetracyclin repressor-like, C-terminal domain"/>
    <property type="match status" value="1"/>
</dbReference>
<dbReference type="InterPro" id="IPR050109">
    <property type="entry name" value="HTH-type_TetR-like_transc_reg"/>
</dbReference>
<keyword evidence="2 4" id="KW-0238">DNA-binding</keyword>
<dbReference type="InterPro" id="IPR009057">
    <property type="entry name" value="Homeodomain-like_sf"/>
</dbReference>
<dbReference type="Pfam" id="PF02909">
    <property type="entry name" value="TetR_C_1"/>
    <property type="match status" value="1"/>
</dbReference>
<evidence type="ECO:0000256" key="3">
    <source>
        <dbReference type="ARBA" id="ARBA00023163"/>
    </source>
</evidence>
<dbReference type="Proteomes" id="UP000741013">
    <property type="component" value="Unassembled WGS sequence"/>
</dbReference>
<dbReference type="PANTHER" id="PTHR30055">
    <property type="entry name" value="HTH-TYPE TRANSCRIPTIONAL REGULATOR RUTR"/>
    <property type="match status" value="1"/>
</dbReference>
<dbReference type="PROSITE" id="PS50977">
    <property type="entry name" value="HTH_TETR_2"/>
    <property type="match status" value="1"/>
</dbReference>
<proteinExistence type="predicted"/>
<dbReference type="Gene3D" id="1.10.357.10">
    <property type="entry name" value="Tetracycline Repressor, domain 2"/>
    <property type="match status" value="1"/>
</dbReference>
<dbReference type="InterPro" id="IPR001647">
    <property type="entry name" value="HTH_TetR"/>
</dbReference>
<dbReference type="Gene3D" id="1.10.10.60">
    <property type="entry name" value="Homeodomain-like"/>
    <property type="match status" value="1"/>
</dbReference>
<dbReference type="Pfam" id="PF00440">
    <property type="entry name" value="TetR_N"/>
    <property type="match status" value="1"/>
</dbReference>